<feature type="region of interest" description="Disordered" evidence="1">
    <location>
        <begin position="1"/>
        <end position="55"/>
    </location>
</feature>
<dbReference type="OrthoDB" id="9666283at2759"/>
<dbReference type="PANTHER" id="PTHR37878:SF1">
    <property type="entry name" value="DUF4637 DOMAIN-CONTAINING PROTEIN"/>
    <property type="match status" value="1"/>
</dbReference>
<feature type="domain" description="DUF4637" evidence="2">
    <location>
        <begin position="117"/>
        <end position="159"/>
    </location>
</feature>
<keyword evidence="3" id="KW-1185">Reference proteome</keyword>
<dbReference type="Pfam" id="PF15470">
    <property type="entry name" value="DUF4637"/>
    <property type="match status" value="1"/>
</dbReference>
<protein>
    <submittedName>
        <fullName evidence="4">Uncharacterized protein C17orf50 homolog</fullName>
    </submittedName>
</protein>
<accession>A0A1U7TNS4</accession>
<dbReference type="GeneID" id="103265812"/>
<dbReference type="InterPro" id="IPR029174">
    <property type="entry name" value="DUF4637"/>
</dbReference>
<evidence type="ECO:0000256" key="1">
    <source>
        <dbReference type="SAM" id="MobiDB-lite"/>
    </source>
</evidence>
<dbReference type="KEGG" id="csyr:103265812"/>
<evidence type="ECO:0000313" key="4">
    <source>
        <dbReference type="RefSeq" id="XP_008061659.1"/>
    </source>
</evidence>
<dbReference type="RefSeq" id="XP_008061659.1">
    <property type="nucleotide sequence ID" value="XM_008063468.1"/>
</dbReference>
<sequence>MDKHSVKTPLWKKDLEEPGVGEAEQEEAEEGSEEEGEERPEESSAEAVEQYREVEEDAVRERRLVSYSPLRQEPSTQQVALLRRADSGFWGWLSPFALLGVLAAPTDRKRSLPEEPCVLETRRRLPRRGGCARCEILFCKKCRSLHSHPAYVAHCVLEHSGLGTAGAAWGS</sequence>
<dbReference type="AlphaFoldDB" id="A0A1U7TNS4"/>
<gene>
    <name evidence="4" type="primary">CUNH17orf50</name>
</gene>
<feature type="compositionally biased region" description="Basic and acidic residues" evidence="1">
    <location>
        <begin position="1"/>
        <end position="16"/>
    </location>
</feature>
<proteinExistence type="predicted"/>
<reference evidence="4" key="1">
    <citation type="submission" date="2025-08" db="UniProtKB">
        <authorList>
            <consortium name="RefSeq"/>
        </authorList>
    </citation>
    <scope>IDENTIFICATION</scope>
</reference>
<evidence type="ECO:0000259" key="2">
    <source>
        <dbReference type="Pfam" id="PF15470"/>
    </source>
</evidence>
<name>A0A1U7TNS4_CARSF</name>
<dbReference type="Proteomes" id="UP000189704">
    <property type="component" value="Unplaced"/>
</dbReference>
<dbReference type="PANTHER" id="PTHR37878">
    <property type="entry name" value="HYPOTHETICAL PROTEIN LOC689039"/>
    <property type="match status" value="1"/>
</dbReference>
<dbReference type="CTD" id="122174466"/>
<evidence type="ECO:0000313" key="3">
    <source>
        <dbReference type="Proteomes" id="UP000189704"/>
    </source>
</evidence>
<organism evidence="3 4">
    <name type="scientific">Carlito syrichta</name>
    <name type="common">Philippine tarsier</name>
    <name type="synonym">Tarsius syrichta</name>
    <dbReference type="NCBI Taxonomy" id="1868482"/>
    <lineage>
        <taxon>Eukaryota</taxon>
        <taxon>Metazoa</taxon>
        <taxon>Chordata</taxon>
        <taxon>Craniata</taxon>
        <taxon>Vertebrata</taxon>
        <taxon>Euteleostomi</taxon>
        <taxon>Mammalia</taxon>
        <taxon>Eutheria</taxon>
        <taxon>Euarchontoglires</taxon>
        <taxon>Primates</taxon>
        <taxon>Haplorrhini</taxon>
        <taxon>Tarsiiformes</taxon>
        <taxon>Tarsiidae</taxon>
        <taxon>Carlito</taxon>
    </lineage>
</organism>
<dbReference type="OMA" id="HCVLEHP"/>
<feature type="compositionally biased region" description="Acidic residues" evidence="1">
    <location>
        <begin position="17"/>
        <end position="44"/>
    </location>
</feature>